<comment type="caution">
    <text evidence="3">The sequence shown here is derived from an EMBL/GenBank/DDBJ whole genome shotgun (WGS) entry which is preliminary data.</text>
</comment>
<dbReference type="Proteomes" id="UP000228987">
    <property type="component" value="Unassembled WGS sequence"/>
</dbReference>
<feature type="chain" id="PRO_5012652989" evidence="2">
    <location>
        <begin position="22"/>
        <end position="147"/>
    </location>
</feature>
<keyword evidence="2" id="KW-0732">Signal</keyword>
<dbReference type="EMBL" id="NVWI01000013">
    <property type="protein sequence ID" value="PCJ39663.1"/>
    <property type="molecule type" value="Genomic_DNA"/>
</dbReference>
<feature type="signal peptide" evidence="2">
    <location>
        <begin position="1"/>
        <end position="21"/>
    </location>
</feature>
<dbReference type="CDD" id="cd00448">
    <property type="entry name" value="YjgF_YER057c_UK114_family"/>
    <property type="match status" value="1"/>
</dbReference>
<organism evidence="3 4">
    <name type="scientific">SAR86 cluster bacterium</name>
    <dbReference type="NCBI Taxonomy" id="2030880"/>
    <lineage>
        <taxon>Bacteria</taxon>
        <taxon>Pseudomonadati</taxon>
        <taxon>Pseudomonadota</taxon>
        <taxon>Gammaproteobacteria</taxon>
        <taxon>SAR86 cluster</taxon>
    </lineage>
</organism>
<name>A0A2A5C7C8_9GAMM</name>
<evidence type="ECO:0000256" key="2">
    <source>
        <dbReference type="SAM" id="SignalP"/>
    </source>
</evidence>
<reference evidence="4" key="1">
    <citation type="submission" date="2017-08" db="EMBL/GenBank/DDBJ databases">
        <title>A dynamic microbial community with high functional redundancy inhabits the cold, oxic subseafloor aquifer.</title>
        <authorList>
            <person name="Tully B.J."/>
            <person name="Wheat C.G."/>
            <person name="Glazer B.T."/>
            <person name="Huber J.A."/>
        </authorList>
    </citation>
    <scope>NUCLEOTIDE SEQUENCE [LARGE SCALE GENOMIC DNA]</scope>
</reference>
<dbReference type="SUPFAM" id="SSF55298">
    <property type="entry name" value="YjgF-like"/>
    <property type="match status" value="1"/>
</dbReference>
<dbReference type="AlphaFoldDB" id="A0A2A5C7C8"/>
<sequence>MKTNPLWLVLLFLSLTNIALADTEYLNSADSSRADLPFSEAVRVDNMLYLSGVIGTIPGSLELASNDIEGQTRQTMENINALLQKYGSSMDKIVKCLVMIDDMQEWPRMNAIYITYFDSHKPARSAFGADGLALGAKLEIECMATID</sequence>
<accession>A0A2A5C7C8</accession>
<dbReference type="InterPro" id="IPR006175">
    <property type="entry name" value="YjgF/YER057c/UK114"/>
</dbReference>
<dbReference type="FunFam" id="3.30.1330.40:FF:000001">
    <property type="entry name" value="L-PSP family endoribonuclease"/>
    <property type="match status" value="1"/>
</dbReference>
<evidence type="ECO:0000313" key="3">
    <source>
        <dbReference type="EMBL" id="PCJ39663.1"/>
    </source>
</evidence>
<dbReference type="GO" id="GO:0005829">
    <property type="term" value="C:cytosol"/>
    <property type="evidence" value="ECO:0007669"/>
    <property type="project" value="TreeGrafter"/>
</dbReference>
<dbReference type="PANTHER" id="PTHR11803:SF58">
    <property type="entry name" value="PROTEIN HMF1-RELATED"/>
    <property type="match status" value="1"/>
</dbReference>
<dbReference type="PANTHER" id="PTHR11803">
    <property type="entry name" value="2-IMINOBUTANOATE/2-IMINOPROPANOATE DEAMINASE RIDA"/>
    <property type="match status" value="1"/>
</dbReference>
<protein>
    <submittedName>
        <fullName evidence="3">Enamine deaminase RidA</fullName>
    </submittedName>
</protein>
<proteinExistence type="inferred from homology"/>
<gene>
    <name evidence="3" type="ORF">COA71_13560</name>
</gene>
<dbReference type="Pfam" id="PF01042">
    <property type="entry name" value="Ribonuc_L-PSP"/>
    <property type="match status" value="1"/>
</dbReference>
<dbReference type="Gene3D" id="3.30.1330.40">
    <property type="entry name" value="RutC-like"/>
    <property type="match status" value="1"/>
</dbReference>
<dbReference type="GO" id="GO:0019239">
    <property type="term" value="F:deaminase activity"/>
    <property type="evidence" value="ECO:0007669"/>
    <property type="project" value="TreeGrafter"/>
</dbReference>
<evidence type="ECO:0000256" key="1">
    <source>
        <dbReference type="ARBA" id="ARBA00010552"/>
    </source>
</evidence>
<dbReference type="InterPro" id="IPR035959">
    <property type="entry name" value="RutC-like_sf"/>
</dbReference>
<comment type="similarity">
    <text evidence="1">Belongs to the RutC family.</text>
</comment>
<evidence type="ECO:0000313" key="4">
    <source>
        <dbReference type="Proteomes" id="UP000228987"/>
    </source>
</evidence>